<dbReference type="OrthoDB" id="6465464at2"/>
<sequence>MKRYIENQFGEFICQATTYPRRHRRQILAEVDGGKATLIPFDHDAAALAAQMSAERAWRDAELKRADIELFKVEDRDSDGQAQRWRAYRCALRDYPQQADFPQCVRPSAPDRS</sequence>
<dbReference type="HOGENOM" id="CLU_2129947_0_0_6"/>
<reference evidence="2 3" key="1">
    <citation type="journal article" date="2005" name="Nucleic Acids Res.">
        <title>Genomic blueprint of Hahella chejuensis, a marine microbe producing an algicidal agent.</title>
        <authorList>
            <person name="Jeong H."/>
            <person name="Yim J.H."/>
            <person name="Lee C."/>
            <person name="Choi S.-H."/>
            <person name="Park Y.K."/>
            <person name="Yoon S.H."/>
            <person name="Hur C.-G."/>
            <person name="Kang H.-Y."/>
            <person name="Kim D."/>
            <person name="Lee H.H."/>
            <person name="Park K.H."/>
            <person name="Park S.-H."/>
            <person name="Park H.-S."/>
            <person name="Lee H.K."/>
            <person name="Oh T.K."/>
            <person name="Kim J.F."/>
        </authorList>
    </citation>
    <scope>NUCLEOTIDE SEQUENCE [LARGE SCALE GENOMIC DNA]</scope>
    <source>
        <strain evidence="2 3">KCTC 2396</strain>
    </source>
</reference>
<dbReference type="AlphaFoldDB" id="Q2SPY6"/>
<feature type="domain" description="Phage tail assembly chaperone-like" evidence="1">
    <location>
        <begin position="52"/>
        <end position="111"/>
    </location>
</feature>
<organism evidence="2 3">
    <name type="scientific">Hahella chejuensis (strain KCTC 2396)</name>
    <dbReference type="NCBI Taxonomy" id="349521"/>
    <lineage>
        <taxon>Bacteria</taxon>
        <taxon>Pseudomonadati</taxon>
        <taxon>Pseudomonadota</taxon>
        <taxon>Gammaproteobacteria</taxon>
        <taxon>Oceanospirillales</taxon>
        <taxon>Hahellaceae</taxon>
        <taxon>Hahella</taxon>
    </lineage>
</organism>
<dbReference type="KEGG" id="hch:HCH_00377"/>
<dbReference type="STRING" id="349521.HCH_00377"/>
<dbReference type="Pfam" id="PF16778">
    <property type="entry name" value="Phage_tail_APC"/>
    <property type="match status" value="1"/>
</dbReference>
<gene>
    <name evidence="2" type="ordered locus">HCH_00377</name>
</gene>
<protein>
    <recommendedName>
        <fullName evidence="1">Phage tail assembly chaperone-like domain-containing protein</fullName>
    </recommendedName>
</protein>
<evidence type="ECO:0000313" key="3">
    <source>
        <dbReference type="Proteomes" id="UP000000238"/>
    </source>
</evidence>
<accession>Q2SPY6</accession>
<dbReference type="EMBL" id="CP000155">
    <property type="protein sequence ID" value="ABC27288.1"/>
    <property type="molecule type" value="Genomic_DNA"/>
</dbReference>
<keyword evidence="3" id="KW-1185">Reference proteome</keyword>
<evidence type="ECO:0000259" key="1">
    <source>
        <dbReference type="Pfam" id="PF16778"/>
    </source>
</evidence>
<dbReference type="Proteomes" id="UP000000238">
    <property type="component" value="Chromosome"/>
</dbReference>
<proteinExistence type="predicted"/>
<evidence type="ECO:0000313" key="2">
    <source>
        <dbReference type="EMBL" id="ABC27288.1"/>
    </source>
</evidence>
<dbReference type="RefSeq" id="WP_011394365.1">
    <property type="nucleotide sequence ID" value="NC_007645.1"/>
</dbReference>
<dbReference type="InterPro" id="IPR031893">
    <property type="entry name" value="Phage_tail_APC"/>
</dbReference>
<name>Q2SPY6_HAHCH</name>